<keyword evidence="5" id="KW-0029">Amino-acid transport</keyword>
<dbReference type="InterPro" id="IPR010065">
    <property type="entry name" value="AA_ABC_transptr_permease_3TM"/>
</dbReference>
<dbReference type="InterPro" id="IPR043429">
    <property type="entry name" value="ArtM/GltK/GlnP/TcyL/YhdX-like"/>
</dbReference>
<dbReference type="NCBIfam" id="TIGR01726">
    <property type="entry name" value="HEQRo_perm_3TM"/>
    <property type="match status" value="1"/>
</dbReference>
<accession>A0A1R4I6Q0</accession>
<dbReference type="GO" id="GO:0006865">
    <property type="term" value="P:amino acid transport"/>
    <property type="evidence" value="ECO:0007669"/>
    <property type="project" value="UniProtKB-KW"/>
</dbReference>
<dbReference type="InterPro" id="IPR035906">
    <property type="entry name" value="MetI-like_sf"/>
</dbReference>
<evidence type="ECO:0000256" key="1">
    <source>
        <dbReference type="ARBA" id="ARBA00004651"/>
    </source>
</evidence>
<keyword evidence="3" id="KW-1003">Cell membrane</keyword>
<comment type="similarity">
    <text evidence="8">Belongs to the binding-protein-dependent transport system permease family.</text>
</comment>
<feature type="transmembrane region" description="Helical" evidence="8">
    <location>
        <begin position="251"/>
        <end position="269"/>
    </location>
</feature>
<dbReference type="InterPro" id="IPR000515">
    <property type="entry name" value="MetI-like"/>
</dbReference>
<feature type="compositionally biased region" description="Polar residues" evidence="9">
    <location>
        <begin position="1"/>
        <end position="17"/>
    </location>
</feature>
<dbReference type="AlphaFoldDB" id="A0A1R4I6Q0"/>
<evidence type="ECO:0000259" key="10">
    <source>
        <dbReference type="PROSITE" id="PS50928"/>
    </source>
</evidence>
<reference evidence="11 12" key="1">
    <citation type="submission" date="2017-02" db="EMBL/GenBank/DDBJ databases">
        <authorList>
            <person name="Peterson S.W."/>
        </authorList>
    </citation>
    <scope>NUCLEOTIDE SEQUENCE [LARGE SCALE GENOMIC DNA]</scope>
    <source>
        <strain evidence="11 12">2B3F</strain>
    </source>
</reference>
<dbReference type="PANTHER" id="PTHR30614:SF0">
    <property type="entry name" value="L-CYSTINE TRANSPORT SYSTEM PERMEASE PROTEIN TCYL"/>
    <property type="match status" value="1"/>
</dbReference>
<evidence type="ECO:0000256" key="5">
    <source>
        <dbReference type="ARBA" id="ARBA00022970"/>
    </source>
</evidence>
<dbReference type="GO" id="GO:0022857">
    <property type="term" value="F:transmembrane transporter activity"/>
    <property type="evidence" value="ECO:0007669"/>
    <property type="project" value="InterPro"/>
</dbReference>
<name>A0A1R4I6Q0_9MICC</name>
<evidence type="ECO:0000256" key="7">
    <source>
        <dbReference type="ARBA" id="ARBA00023136"/>
    </source>
</evidence>
<dbReference type="EMBL" id="FUKP01000003">
    <property type="protein sequence ID" value="SJN15512.1"/>
    <property type="molecule type" value="Genomic_DNA"/>
</dbReference>
<sequence>MSTAEQTPTPQRAQEQTPKPGAARRRKTISLAVQASVFVLAIVLLAVLVDWTALGENVFNFGAVGAMFPDIILVGLGNTLFYTVTSFVLGLLGGMVLALMRMSAFPPYRWIATAYVEFFRGVPALLVFLALGYGVPFAFGVSWPIPLVVCLALGLVASAYIAETLRAGLQAVPKGQTEAARSLGMPAWRAMVTIVIPQAFRIVLPPLTNEVILLTKDSSLVYVLGLAVFQYDLTKFGRDGISSLGAGMTPIVVAGVLYLVITVPLSLLARRFESTSARKKV</sequence>
<evidence type="ECO:0000256" key="8">
    <source>
        <dbReference type="RuleBase" id="RU363032"/>
    </source>
</evidence>
<proteinExistence type="inferred from homology"/>
<comment type="subcellular location">
    <subcellularLocation>
        <location evidence="1 8">Cell membrane</location>
        <topology evidence="1 8">Multi-pass membrane protein</topology>
    </subcellularLocation>
</comment>
<evidence type="ECO:0000256" key="9">
    <source>
        <dbReference type="SAM" id="MobiDB-lite"/>
    </source>
</evidence>
<dbReference type="Pfam" id="PF00528">
    <property type="entry name" value="BPD_transp_1"/>
    <property type="match status" value="1"/>
</dbReference>
<dbReference type="PANTHER" id="PTHR30614">
    <property type="entry name" value="MEMBRANE COMPONENT OF AMINO ACID ABC TRANSPORTER"/>
    <property type="match status" value="1"/>
</dbReference>
<feature type="transmembrane region" description="Helical" evidence="8">
    <location>
        <begin position="71"/>
        <end position="100"/>
    </location>
</feature>
<evidence type="ECO:0000256" key="6">
    <source>
        <dbReference type="ARBA" id="ARBA00022989"/>
    </source>
</evidence>
<evidence type="ECO:0000313" key="11">
    <source>
        <dbReference type="EMBL" id="SJN15512.1"/>
    </source>
</evidence>
<dbReference type="SUPFAM" id="SSF161098">
    <property type="entry name" value="MetI-like"/>
    <property type="match status" value="1"/>
</dbReference>
<feature type="region of interest" description="Disordered" evidence="9">
    <location>
        <begin position="1"/>
        <end position="23"/>
    </location>
</feature>
<organism evidence="11 12">
    <name type="scientific">Micrococcus lylae</name>
    <dbReference type="NCBI Taxonomy" id="1273"/>
    <lineage>
        <taxon>Bacteria</taxon>
        <taxon>Bacillati</taxon>
        <taxon>Actinomycetota</taxon>
        <taxon>Actinomycetes</taxon>
        <taxon>Micrococcales</taxon>
        <taxon>Micrococcaceae</taxon>
        <taxon>Micrococcus</taxon>
    </lineage>
</organism>
<gene>
    <name evidence="11" type="ORF">FM125_00245</name>
</gene>
<evidence type="ECO:0000256" key="3">
    <source>
        <dbReference type="ARBA" id="ARBA00022475"/>
    </source>
</evidence>
<keyword evidence="4 8" id="KW-0812">Transmembrane</keyword>
<evidence type="ECO:0000256" key="2">
    <source>
        <dbReference type="ARBA" id="ARBA00022448"/>
    </source>
</evidence>
<evidence type="ECO:0000256" key="4">
    <source>
        <dbReference type="ARBA" id="ARBA00022692"/>
    </source>
</evidence>
<dbReference type="Gene3D" id="1.10.3720.10">
    <property type="entry name" value="MetI-like"/>
    <property type="match status" value="1"/>
</dbReference>
<feature type="transmembrane region" description="Helical" evidence="8">
    <location>
        <begin position="211"/>
        <end position="231"/>
    </location>
</feature>
<keyword evidence="7 8" id="KW-0472">Membrane</keyword>
<dbReference type="Proteomes" id="UP000196230">
    <property type="component" value="Unassembled WGS sequence"/>
</dbReference>
<feature type="transmembrane region" description="Helical" evidence="8">
    <location>
        <begin position="141"/>
        <end position="162"/>
    </location>
</feature>
<evidence type="ECO:0000313" key="12">
    <source>
        <dbReference type="Proteomes" id="UP000196230"/>
    </source>
</evidence>
<keyword evidence="6 8" id="KW-1133">Transmembrane helix</keyword>
<dbReference type="CDD" id="cd06261">
    <property type="entry name" value="TM_PBP2"/>
    <property type="match status" value="1"/>
</dbReference>
<feature type="domain" description="ABC transmembrane type-1" evidence="10">
    <location>
        <begin position="76"/>
        <end position="269"/>
    </location>
</feature>
<dbReference type="GO" id="GO:0043190">
    <property type="term" value="C:ATP-binding cassette (ABC) transporter complex"/>
    <property type="evidence" value="ECO:0007669"/>
    <property type="project" value="InterPro"/>
</dbReference>
<feature type="transmembrane region" description="Helical" evidence="8">
    <location>
        <begin position="112"/>
        <end position="135"/>
    </location>
</feature>
<keyword evidence="2 8" id="KW-0813">Transport</keyword>
<protein>
    <submittedName>
        <fullName evidence="11">Polar amino acid ABC transporter, inner membrane subunit</fullName>
    </submittedName>
</protein>
<feature type="transmembrane region" description="Helical" evidence="8">
    <location>
        <begin position="29"/>
        <end position="51"/>
    </location>
</feature>
<dbReference type="PROSITE" id="PS50928">
    <property type="entry name" value="ABC_TM1"/>
    <property type="match status" value="1"/>
</dbReference>